<dbReference type="STRING" id="1447883.A0A2B7YJQ9"/>
<dbReference type="EMBL" id="PDNA01000037">
    <property type="protein sequence ID" value="PGH21301.1"/>
    <property type="molecule type" value="Genomic_DNA"/>
</dbReference>
<reference evidence="1 2" key="1">
    <citation type="submission" date="2017-10" db="EMBL/GenBank/DDBJ databases">
        <title>Comparative genomics in systemic dimorphic fungi from Ajellomycetaceae.</title>
        <authorList>
            <person name="Munoz J.F."/>
            <person name="Mcewen J.G."/>
            <person name="Clay O.K."/>
            <person name="Cuomo C.A."/>
        </authorList>
    </citation>
    <scope>NUCLEOTIDE SEQUENCE [LARGE SCALE GENOMIC DNA]</scope>
    <source>
        <strain evidence="1 2">UAMH7299</strain>
    </source>
</reference>
<sequence length="298" mass="32764">MSTADIQEAEQILQNLLGRLQQNAAATKIMSDKAVNLYAVIRESLAMASRPHGHKWLIRYAMWREDPDPFHTHRKVHRADQAHSASNVFKGMGIYALLLAHSTWMWPRSGSSNTAQPLQMMTEPHWLQVQGPLGQLKLRILSHIYSPGGRGEDPNSVKPQVNAFKVLQMSHAASVGNFGGQIVDQPGNAMTLEPSTHVLFGRLKIYFEPVQGLPNTYTVHHVDEPLISLSRYPCNITFRAVSQIPLPDPGLLAIHRACAKIAHASGAAEVAMNAFPDIDDPGVRADGSTPSIFCYPTG</sequence>
<comment type="caution">
    <text evidence="1">The sequence shown here is derived from an EMBL/GenBank/DDBJ whole genome shotgun (WGS) entry which is preliminary data.</text>
</comment>
<gene>
    <name evidence="1" type="ORF">AJ80_03351</name>
</gene>
<proteinExistence type="predicted"/>
<protein>
    <submittedName>
        <fullName evidence="1">Uncharacterized protein</fullName>
    </submittedName>
</protein>
<dbReference type="AlphaFoldDB" id="A0A2B7YJQ9"/>
<accession>A0A2B7YJQ9</accession>
<evidence type="ECO:0000313" key="2">
    <source>
        <dbReference type="Proteomes" id="UP000224634"/>
    </source>
</evidence>
<evidence type="ECO:0000313" key="1">
    <source>
        <dbReference type="EMBL" id="PGH21301.1"/>
    </source>
</evidence>
<organism evidence="1 2">
    <name type="scientific">Polytolypa hystricis (strain UAMH7299)</name>
    <dbReference type="NCBI Taxonomy" id="1447883"/>
    <lineage>
        <taxon>Eukaryota</taxon>
        <taxon>Fungi</taxon>
        <taxon>Dikarya</taxon>
        <taxon>Ascomycota</taxon>
        <taxon>Pezizomycotina</taxon>
        <taxon>Eurotiomycetes</taxon>
        <taxon>Eurotiomycetidae</taxon>
        <taxon>Onygenales</taxon>
        <taxon>Onygenales incertae sedis</taxon>
        <taxon>Polytolypa</taxon>
    </lineage>
</organism>
<keyword evidence="2" id="KW-1185">Reference proteome</keyword>
<name>A0A2B7YJQ9_POLH7</name>
<dbReference type="OrthoDB" id="2104739at2759"/>
<dbReference type="Proteomes" id="UP000224634">
    <property type="component" value="Unassembled WGS sequence"/>
</dbReference>